<accession>A0ABX2H6T9</accession>
<dbReference type="RefSeq" id="WP_173769761.1">
    <property type="nucleotide sequence ID" value="NZ_JAAITS010000022.1"/>
</dbReference>
<keyword evidence="1" id="KW-0255">Endonuclease</keyword>
<dbReference type="Pfam" id="PF09563">
    <property type="entry name" value="RE_LlaJI"/>
    <property type="match status" value="1"/>
</dbReference>
<proteinExistence type="predicted"/>
<sequence>MRKVDIRSKCRVNSNCEKDTFVGLRCSDGDISINFPIGYHISEDDNELRKDIMLLFTTLSANTKRKESDVLRQGNAFDEMEFPLQSYLYLIKDFFARGYYKEQEVSYKVAKKGKINWNRTIKTQKSYVQSTDVFYLDFVTKNDRVKENELITLIHEYCVYESFEQMGWLFTRIMPEKPRIIKQDRIFRSVLKEKLANTYNDKNRILFRHMLAIIDFEGDRNSDKTYRYGTYRFEYVWEKMIDKVFGIENKADYFPKTSWWIDKTKHENASLEPDTIMISGTNVYILDAKYYKYGVTGNTRDLPESTSINKQITYGEYVATEKKFKKKHGDNMRVYNAFLMPFDSLKRKCPDNSQMLKIGEAISNWKDNSEEYQKIQGILIDVKSLMSINVRQEMNEIEKLAKLIES</sequence>
<evidence type="ECO:0000313" key="1">
    <source>
        <dbReference type="EMBL" id="NSG85611.1"/>
    </source>
</evidence>
<dbReference type="InterPro" id="IPR018579">
    <property type="entry name" value="Restrct_endonuc_II_LlaJI"/>
</dbReference>
<dbReference type="Proteomes" id="UP001644719">
    <property type="component" value="Unassembled WGS sequence"/>
</dbReference>
<comment type="caution">
    <text evidence="1">The sequence shown here is derived from an EMBL/GenBank/DDBJ whole genome shotgun (WGS) entry which is preliminary data.</text>
</comment>
<dbReference type="EMBL" id="JAAITS010000022">
    <property type="protein sequence ID" value="NSG85611.1"/>
    <property type="molecule type" value="Genomic_DNA"/>
</dbReference>
<gene>
    <name evidence="1" type="ORF">G5B17_09215</name>
</gene>
<dbReference type="GO" id="GO:0004519">
    <property type="term" value="F:endonuclease activity"/>
    <property type="evidence" value="ECO:0007669"/>
    <property type="project" value="UniProtKB-KW"/>
</dbReference>
<reference evidence="1 2" key="1">
    <citation type="journal article" date="2020" name="Cell Host Microbe">
        <title>Functional and Genomic Variation between Human-Derived Isolates of Lachnospiraceae Reveals Inter- and Intra-Species Diversity.</title>
        <authorList>
            <person name="Sorbara M.T."/>
            <person name="Littmann E.R."/>
            <person name="Fontana E."/>
            <person name="Moody T.U."/>
            <person name="Kohout C.E."/>
            <person name="Gjonbalaj M."/>
            <person name="Eaton V."/>
            <person name="Seok R."/>
            <person name="Leiner I.M."/>
            <person name="Pamer E.G."/>
        </authorList>
    </citation>
    <scope>NUCLEOTIDE SEQUENCE [LARGE SCALE GENOMIC DNA]</scope>
    <source>
        <strain evidence="1 2">MSK.17.74</strain>
    </source>
</reference>
<keyword evidence="1" id="KW-0540">Nuclease</keyword>
<protein>
    <submittedName>
        <fullName evidence="1">LlaJI family restriction endonuclease</fullName>
    </submittedName>
</protein>
<organism evidence="1 2">
    <name type="scientific">Blautia faecis</name>
    <dbReference type="NCBI Taxonomy" id="871665"/>
    <lineage>
        <taxon>Bacteria</taxon>
        <taxon>Bacillati</taxon>
        <taxon>Bacillota</taxon>
        <taxon>Clostridia</taxon>
        <taxon>Lachnospirales</taxon>
        <taxon>Lachnospiraceae</taxon>
        <taxon>Blautia</taxon>
    </lineage>
</organism>
<name>A0ABX2H6T9_9FIRM</name>
<keyword evidence="1" id="KW-0378">Hydrolase</keyword>
<evidence type="ECO:0000313" key="2">
    <source>
        <dbReference type="Proteomes" id="UP001644719"/>
    </source>
</evidence>
<keyword evidence="2" id="KW-1185">Reference proteome</keyword>